<sequence>MNNKTRTTIGIALAGLLSLSLLPGTAAAHDRDHRDYRSGDRYSSYQKRHLHDYYRWHAKPGKHAYRHGKRAHANIHALKHKYRRHTHRDYGRDHYRIYGDSDGRIVFSIDYRDIF</sequence>
<keyword evidence="3" id="KW-1185">Reference proteome</keyword>
<reference evidence="2 3" key="1">
    <citation type="submission" date="2016-11" db="EMBL/GenBank/DDBJ databases">
        <title>Mixed transmission modes and dynamic genome evolution in an obligate animal-bacterial symbiosis.</title>
        <authorList>
            <person name="Russell S.L."/>
            <person name="Corbett-Detig R.B."/>
            <person name="Cavanaugh C.M."/>
        </authorList>
    </citation>
    <scope>NUCLEOTIDE SEQUENCE [LARGE SCALE GENOMIC DNA]</scope>
    <source>
        <strain evidence="2">Sveles-Q1</strain>
    </source>
</reference>
<proteinExistence type="predicted"/>
<dbReference type="EMBL" id="MPRL01000025">
    <property type="protein sequence ID" value="OOZ40455.1"/>
    <property type="molecule type" value="Genomic_DNA"/>
</dbReference>
<evidence type="ECO:0000256" key="1">
    <source>
        <dbReference type="SAM" id="SignalP"/>
    </source>
</evidence>
<evidence type="ECO:0000313" key="3">
    <source>
        <dbReference type="Proteomes" id="UP000191110"/>
    </source>
</evidence>
<feature type="chain" id="PRO_5012391163" evidence="1">
    <location>
        <begin position="29"/>
        <end position="115"/>
    </location>
</feature>
<name>A0A1T2L5R3_9GAMM</name>
<dbReference type="Proteomes" id="UP000191110">
    <property type="component" value="Unassembled WGS sequence"/>
</dbReference>
<comment type="caution">
    <text evidence="2">The sequence shown here is derived from an EMBL/GenBank/DDBJ whole genome shotgun (WGS) entry which is preliminary data.</text>
</comment>
<dbReference type="AlphaFoldDB" id="A0A1T2L5R3"/>
<dbReference type="RefSeq" id="WP_078483513.1">
    <property type="nucleotide sequence ID" value="NZ_MPRL01000025.1"/>
</dbReference>
<protein>
    <submittedName>
        <fullName evidence="2">Uncharacterized protein</fullName>
    </submittedName>
</protein>
<organism evidence="2 3">
    <name type="scientific">Solemya pervernicosa gill symbiont</name>
    <dbReference type="NCBI Taxonomy" id="642797"/>
    <lineage>
        <taxon>Bacteria</taxon>
        <taxon>Pseudomonadati</taxon>
        <taxon>Pseudomonadota</taxon>
        <taxon>Gammaproteobacteria</taxon>
        <taxon>sulfur-oxidizing symbionts</taxon>
    </lineage>
</organism>
<gene>
    <name evidence="2" type="ORF">BOW53_07745</name>
</gene>
<feature type="signal peptide" evidence="1">
    <location>
        <begin position="1"/>
        <end position="28"/>
    </location>
</feature>
<evidence type="ECO:0000313" key="2">
    <source>
        <dbReference type="EMBL" id="OOZ40455.1"/>
    </source>
</evidence>
<keyword evidence="1" id="KW-0732">Signal</keyword>
<accession>A0A1T2L5R3</accession>